<sequence>MPETSILAAINLHNDVAEARVVQEAIKLAQTHDERIELVFVIPDQQDGYAQHFVPEELRACGGRVLRGTVCERIVARTDEIGASFIVIGANKPTIRDLFIGPNAARVARDRDTNCSVLTVRP</sequence>
<dbReference type="AlphaFoldDB" id="A0A1H7DQ32"/>
<dbReference type="InterPro" id="IPR014729">
    <property type="entry name" value="Rossmann-like_a/b/a_fold"/>
</dbReference>
<organism evidence="1 2">
    <name type="scientific">Cribrihabitans marinus</name>
    <dbReference type="NCBI Taxonomy" id="1227549"/>
    <lineage>
        <taxon>Bacteria</taxon>
        <taxon>Pseudomonadati</taxon>
        <taxon>Pseudomonadota</taxon>
        <taxon>Alphaproteobacteria</taxon>
        <taxon>Rhodobacterales</taxon>
        <taxon>Paracoccaceae</taxon>
        <taxon>Cribrihabitans</taxon>
    </lineage>
</organism>
<dbReference type="RefSeq" id="WP_092370504.1">
    <property type="nucleotide sequence ID" value="NZ_FNYD01000012.1"/>
</dbReference>
<dbReference type="EMBL" id="FNYD01000012">
    <property type="protein sequence ID" value="SEK03494.1"/>
    <property type="molecule type" value="Genomic_DNA"/>
</dbReference>
<dbReference type="STRING" id="1227549.SAMN05444007_11288"/>
<evidence type="ECO:0000313" key="2">
    <source>
        <dbReference type="Proteomes" id="UP000199379"/>
    </source>
</evidence>
<keyword evidence="2" id="KW-1185">Reference proteome</keyword>
<proteinExistence type="predicted"/>
<dbReference type="OrthoDB" id="7865842at2"/>
<name>A0A1H7DQ32_9RHOB</name>
<dbReference type="SUPFAM" id="SSF52402">
    <property type="entry name" value="Adenine nucleotide alpha hydrolases-like"/>
    <property type="match status" value="1"/>
</dbReference>
<dbReference type="CDD" id="cd00293">
    <property type="entry name" value="USP-like"/>
    <property type="match status" value="1"/>
</dbReference>
<accession>A0A1H7DQ32</accession>
<reference evidence="1 2" key="1">
    <citation type="submission" date="2016-10" db="EMBL/GenBank/DDBJ databases">
        <authorList>
            <person name="de Groot N.N."/>
        </authorList>
    </citation>
    <scope>NUCLEOTIDE SEQUENCE [LARGE SCALE GENOMIC DNA]</scope>
    <source>
        <strain evidence="1 2">DSM 29340</strain>
    </source>
</reference>
<gene>
    <name evidence="1" type="ORF">SAMN05444007_11288</name>
</gene>
<dbReference type="Gene3D" id="3.40.50.620">
    <property type="entry name" value="HUPs"/>
    <property type="match status" value="1"/>
</dbReference>
<dbReference type="Proteomes" id="UP000199379">
    <property type="component" value="Unassembled WGS sequence"/>
</dbReference>
<protein>
    <submittedName>
        <fullName evidence="1">Universal stress protein family protein</fullName>
    </submittedName>
</protein>
<evidence type="ECO:0000313" key="1">
    <source>
        <dbReference type="EMBL" id="SEK03494.1"/>
    </source>
</evidence>